<name>A0AC58P840_CAMBA</name>
<sequence length="1381" mass="156815">MKKGLVKLARWVGFTTHQREPRDRENPVPGYYVHSGELKEFHRAAYLGYRHKVQELLSRKKNVVDSRDRRNRTALHLACSSGKSSVVTLLIEWKCDLNARDEEGKTALMKAVECQEEVCVTIMLKRGADPNLKDNCQNTALHYAVLAENTSIATKLLRYNADIEAINKYNFTPFLLAIRENKEMVRFLIENGANIHAVDKAERSALMLAVFHDSPDIVKLLLQKRVNADSRDLHGMSAERYACRNGFKHLYQLIVDYRDGKIPTTPPQNSDLGQSSAKESLPSSHAGAENVQEKLQLSSKDNEEETVVKLGTRNGSYMDSLKNVEQKKILVTKFAPRFEDISVSRISPKHDVDDSRPPSDGNLDLAPKKVRHPRSAKPIQAWGEPMINTEAKDGVLKPGTGTFFEDDNSNSENEDAVRTVSQPSTEVSGFSHPAFPAPEPLTSSAVLGVTEEEATKPKSGGKENGTRTINSVLKEQADHSKLISTGGAHKSDRAGLDLQRASEEEQERLDGSENSHSQVEVEESGNKGSELKGSKTMCDGSYYKGFTRQRKRGKTDDQQFPALQKGNSDSSCPGSYMTEVKKNESEKRTLKAPVTSRVFAKTASLAGGLLHVNDNSSLSERDQGCGRSSKKTSTKMDKVKEQMNSVDDLDDLTLSPETASEDCESLFPNYKNTLKLIEQLGPESKDSDRLLKIQDPVHSFRSTELKESDCALLRGKIKEMENQVNWLQTELLKTREAKSQLKLQNVEWERELCSMRFTLEQETKKKKNAYTLYENTKDGLKRKEKQYNEQVYLKQRLESTARAVECKLKSIRNKPNQVLEEQNDAQRQLSREQNARVIQDEILAHHLSQQKEAEKANKKMNAKDTMDFELSDPKDSSEVLPQQLPEAGSQFRGPEIELHPRRDALRPTTLVLECVHRDRGQAQCSNKETEALSQSKQGEVSKYIGKQAFLKEKVCKLQSENTLLRQQLEVAQNEARSEKTILNIPELFPDHMGKLEAMSRRVLMLEEGNKELIDESKCLKDRLYQYETDRAEMEACMRQLQQELTDTRKKASMLEASLEVTAHHQTDVEAETQESERKSHQTANPVRVKFSTSANANLPAKVKSASSVLLHLSAETQRFLKELFMKELQKKSDTLEEEKKQLEEEVVHLRRHLEMNAVERSPVEQYKRETEERARWDVEILKELSQVLQYRQETEEQARQHIAEKLKEISQFLQAQAASQEDLREYKRASVSQVEHRVKVLETELKSKTFQFDSNEKELEEYRQLYLEELKNRVSLANQLNSANERLAAVSTELQLEKQHKSSFLGSVPARPVDRPPSAESSSTSVEPKRSLTRRRNLRNFSHPTTSMSALFKTQRKLINSISGELKEATTELQSKSYGLS</sequence>
<accession>A0AC58P840</accession>
<keyword evidence="1" id="KW-1185">Reference proteome</keyword>
<organism evidence="1 2">
    <name type="scientific">Camelus bactrianus</name>
    <name type="common">Bactrian camel</name>
    <dbReference type="NCBI Taxonomy" id="9837"/>
    <lineage>
        <taxon>Eukaryota</taxon>
        <taxon>Metazoa</taxon>
        <taxon>Chordata</taxon>
        <taxon>Craniata</taxon>
        <taxon>Vertebrata</taxon>
        <taxon>Euteleostomi</taxon>
        <taxon>Mammalia</taxon>
        <taxon>Eutheria</taxon>
        <taxon>Laurasiatheria</taxon>
        <taxon>Artiodactyla</taxon>
        <taxon>Tylopoda</taxon>
        <taxon>Camelidae</taxon>
        <taxon>Camelus</taxon>
    </lineage>
</organism>
<proteinExistence type="predicted"/>
<reference evidence="2" key="1">
    <citation type="submission" date="2025-08" db="UniProtKB">
        <authorList>
            <consortium name="RefSeq"/>
        </authorList>
    </citation>
    <scope>IDENTIFICATION</scope>
    <source>
        <tissue evidence="2">Blood</tissue>
    </source>
</reference>
<gene>
    <name evidence="2" type="primary">LOC141574628</name>
</gene>
<evidence type="ECO:0000313" key="1">
    <source>
        <dbReference type="Proteomes" id="UP001732780"/>
    </source>
</evidence>
<dbReference type="Proteomes" id="UP001732780">
    <property type="component" value="Chromosome 22"/>
</dbReference>
<evidence type="ECO:0000313" key="2">
    <source>
        <dbReference type="RefSeq" id="XP_074206187.1"/>
    </source>
</evidence>
<protein>
    <submittedName>
        <fullName evidence="2">Ankyrin repeat domain-containing protein 26-like isoform X6</fullName>
    </submittedName>
</protein>
<dbReference type="RefSeq" id="XP_074206187.1">
    <property type="nucleotide sequence ID" value="XM_074350086.1"/>
</dbReference>